<gene>
    <name evidence="1" type="ordered locus">LCRIS_01324</name>
</gene>
<proteinExistence type="predicted"/>
<dbReference type="AlphaFoldDB" id="D5GYB2"/>
<sequence>MGLPTKLGEMITEYAYTPIDERMADEIPDDDKHHNIMK</sequence>
<dbReference type="EMBL" id="FN692037">
    <property type="protein sequence ID" value="CBL50771.1"/>
    <property type="molecule type" value="Genomic_DNA"/>
</dbReference>
<evidence type="ECO:0000313" key="1">
    <source>
        <dbReference type="EMBL" id="CBL50771.1"/>
    </source>
</evidence>
<reference evidence="1 2" key="1">
    <citation type="journal article" date="2010" name="J. Bacteriol.">
        <title>Genome sequence of Lactobacillus crispatus ST1.</title>
        <authorList>
            <person name="Ojala T."/>
            <person name="Kuparinen V."/>
            <person name="Koskinen J.P."/>
            <person name="Alatalo E."/>
            <person name="Holm L."/>
            <person name="Auvinen P."/>
            <person name="Edelman S."/>
            <person name="Westerlund-Wikstrom B."/>
            <person name="Korhonen T.K."/>
            <person name="Paulin L."/>
            <person name="Kankainen M."/>
        </authorList>
    </citation>
    <scope>NUCLEOTIDE SEQUENCE [LARGE SCALE GENOMIC DNA]</scope>
    <source>
        <strain evidence="1 2">ST1</strain>
    </source>
</reference>
<organism evidence="1 2">
    <name type="scientific">Lactobacillus crispatus (strain ST1)</name>
    <dbReference type="NCBI Taxonomy" id="748671"/>
    <lineage>
        <taxon>Bacteria</taxon>
        <taxon>Bacillati</taxon>
        <taxon>Bacillota</taxon>
        <taxon>Bacilli</taxon>
        <taxon>Lactobacillales</taxon>
        <taxon>Lactobacillaceae</taxon>
        <taxon>Lactobacillus</taxon>
    </lineage>
</organism>
<dbReference type="HOGENOM" id="CLU_3329235_0_0_9"/>
<name>D5GYB2_LACCS</name>
<dbReference type="KEGG" id="lcr:LCRIS_01324"/>
<evidence type="ECO:0000313" key="2">
    <source>
        <dbReference type="Proteomes" id="UP000002371"/>
    </source>
</evidence>
<dbReference type="Proteomes" id="UP000002371">
    <property type="component" value="Chromosome"/>
</dbReference>
<accession>D5GYB2</accession>
<reference key="2">
    <citation type="submission" date="2010-03" db="EMBL/GenBank/DDBJ databases">
        <title>Genome Sequence of Lactobacillus crispatus ST1.</title>
        <authorList>
            <person name="Ojala T."/>
            <person name="Kuparinen V."/>
            <person name="Koskinen J.P."/>
            <person name="Alatalo E."/>
            <person name="Holm L."/>
            <person name="Auvinen P."/>
            <person name="Edelman S."/>
            <person name="Westerlund-Wikstroem B."/>
            <person name="Korhonen T.K."/>
            <person name="Paulin L."/>
            <person name="Kankainen M."/>
        </authorList>
    </citation>
    <scope>NUCLEOTIDE SEQUENCE</scope>
    <source>
        <strain>ST1</strain>
    </source>
</reference>
<dbReference type="eggNOG" id="ENOG5031424">
    <property type="taxonomic scope" value="Bacteria"/>
</dbReference>
<protein>
    <submittedName>
        <fullName evidence="1">Uncharacterized protein</fullName>
    </submittedName>
</protein>